<organism evidence="9 10">
    <name type="scientific">Kocuria rosea</name>
    <name type="common">Deinococcus erythromyxa</name>
    <name type="synonym">Micrococcus rubens</name>
    <dbReference type="NCBI Taxonomy" id="1275"/>
    <lineage>
        <taxon>Bacteria</taxon>
        <taxon>Bacillati</taxon>
        <taxon>Actinomycetota</taxon>
        <taxon>Actinomycetes</taxon>
        <taxon>Micrococcales</taxon>
        <taxon>Micrococcaceae</taxon>
        <taxon>Kocuria</taxon>
    </lineage>
</organism>
<evidence type="ECO:0000256" key="6">
    <source>
        <dbReference type="RuleBase" id="RU361145"/>
    </source>
</evidence>
<dbReference type="PROSITE" id="PS50905">
    <property type="entry name" value="FERRITIN_LIKE"/>
    <property type="match status" value="1"/>
</dbReference>
<dbReference type="AlphaFoldDB" id="A0A4R5Y186"/>
<dbReference type="GO" id="GO:0008199">
    <property type="term" value="F:ferric iron binding"/>
    <property type="evidence" value="ECO:0007669"/>
    <property type="project" value="InterPro"/>
</dbReference>
<keyword evidence="2 5" id="KW-0479">Metal-binding</keyword>
<sequence length="185" mass="20426">MAPETFDELLTRQVGHEFAASHQYIAVAVWFDSQDLPQLARHFYRQSLEERNHAMMIVQYILDRDLPLTIPGVGEVRNDFTDVREPLALALSQEQEVTEQIKALFAAARAEGDALGEQFMLWFLKEQIEEVASMTTLVNVARRAENLFDLENFVAREHVGDGGHGGHGRGGGHGSGAPEVAGGAV</sequence>
<dbReference type="InterPro" id="IPR012347">
    <property type="entry name" value="Ferritin-like"/>
</dbReference>
<dbReference type="Proteomes" id="UP000295163">
    <property type="component" value="Unassembled WGS sequence"/>
</dbReference>
<dbReference type="GO" id="GO:0008198">
    <property type="term" value="F:ferrous iron binding"/>
    <property type="evidence" value="ECO:0007669"/>
    <property type="project" value="TreeGrafter"/>
</dbReference>
<dbReference type="GO" id="GO:0004322">
    <property type="term" value="F:ferroxidase activity"/>
    <property type="evidence" value="ECO:0007669"/>
    <property type="project" value="TreeGrafter"/>
</dbReference>
<feature type="binding site" evidence="5">
    <location>
        <position position="53"/>
    </location>
    <ligand>
        <name>Fe cation</name>
        <dbReference type="ChEBI" id="CHEBI:24875"/>
        <label>1</label>
    </ligand>
</feature>
<feature type="domain" description="Ferritin-like diiron" evidence="8">
    <location>
        <begin position="1"/>
        <end position="145"/>
    </location>
</feature>
<gene>
    <name evidence="9" type="ORF">E2R59_16980</name>
</gene>
<feature type="binding site" evidence="5">
    <location>
        <position position="50"/>
    </location>
    <ligand>
        <name>Fe cation</name>
        <dbReference type="ChEBI" id="CHEBI:24875"/>
        <label>1</label>
    </ligand>
</feature>
<dbReference type="Gene3D" id="1.20.1260.10">
    <property type="match status" value="1"/>
</dbReference>
<evidence type="ECO:0000256" key="5">
    <source>
        <dbReference type="PIRSR" id="PIRSR601519-1"/>
    </source>
</evidence>
<protein>
    <recommendedName>
        <fullName evidence="6">Ferritin</fullName>
    </recommendedName>
</protein>
<keyword evidence="4 5" id="KW-0408">Iron</keyword>
<feature type="region of interest" description="Disordered" evidence="7">
    <location>
        <begin position="159"/>
        <end position="185"/>
    </location>
</feature>
<dbReference type="GO" id="GO:0006879">
    <property type="term" value="P:intracellular iron ion homeostasis"/>
    <property type="evidence" value="ECO:0007669"/>
    <property type="project" value="UniProtKB-KW"/>
</dbReference>
<dbReference type="InterPro" id="IPR008331">
    <property type="entry name" value="Ferritin_DPS_dom"/>
</dbReference>
<accession>A0A4R5Y186</accession>
<evidence type="ECO:0000256" key="1">
    <source>
        <dbReference type="ARBA" id="ARBA00022434"/>
    </source>
</evidence>
<dbReference type="PANTHER" id="PTHR11431:SF127">
    <property type="entry name" value="BACTERIAL NON-HEME FERRITIN"/>
    <property type="match status" value="1"/>
</dbReference>
<proteinExistence type="predicted"/>
<dbReference type="InterPro" id="IPR009040">
    <property type="entry name" value="Ferritin-like_diiron"/>
</dbReference>
<dbReference type="InterPro" id="IPR001519">
    <property type="entry name" value="Ferritin"/>
</dbReference>
<dbReference type="PANTHER" id="PTHR11431">
    <property type="entry name" value="FERRITIN"/>
    <property type="match status" value="1"/>
</dbReference>
<evidence type="ECO:0000256" key="7">
    <source>
        <dbReference type="SAM" id="MobiDB-lite"/>
    </source>
</evidence>
<dbReference type="GO" id="GO:0006826">
    <property type="term" value="P:iron ion transport"/>
    <property type="evidence" value="ECO:0007669"/>
    <property type="project" value="InterPro"/>
</dbReference>
<feature type="binding site" evidence="5">
    <location>
        <position position="127"/>
    </location>
    <ligand>
        <name>Fe cation</name>
        <dbReference type="ChEBI" id="CHEBI:24875"/>
        <label>1</label>
    </ligand>
</feature>
<keyword evidence="1 6" id="KW-0409">Iron storage</keyword>
<dbReference type="RefSeq" id="WP_133411561.1">
    <property type="nucleotide sequence ID" value="NZ_SMZT01000011.1"/>
</dbReference>
<dbReference type="Pfam" id="PF00210">
    <property type="entry name" value="Ferritin"/>
    <property type="match status" value="1"/>
</dbReference>
<feature type="binding site" evidence="5">
    <location>
        <position position="94"/>
    </location>
    <ligand>
        <name>Fe cation</name>
        <dbReference type="ChEBI" id="CHEBI:24875"/>
        <label>1</label>
    </ligand>
</feature>
<evidence type="ECO:0000256" key="2">
    <source>
        <dbReference type="ARBA" id="ARBA00022723"/>
    </source>
</evidence>
<evidence type="ECO:0000313" key="10">
    <source>
        <dbReference type="Proteomes" id="UP000295163"/>
    </source>
</evidence>
<evidence type="ECO:0000256" key="4">
    <source>
        <dbReference type="ARBA" id="ARBA00023004"/>
    </source>
</evidence>
<reference evidence="9 10" key="1">
    <citation type="submission" date="2019-03" db="EMBL/GenBank/DDBJ databases">
        <title>Genome Sequencing and Assembly of Various Microbes Isolated from Partially Reclaimed Soil and Acid Mine Drainage (AMD) Site.</title>
        <authorList>
            <person name="Steinbock B."/>
            <person name="Bechtold R."/>
            <person name="Sevigny J.L."/>
            <person name="Thomas D."/>
            <person name="Cuthill L.R."/>
            <person name="Aveiro Johannsen E.J."/>
            <person name="Thomas K."/>
            <person name="Ghosh A."/>
        </authorList>
    </citation>
    <scope>NUCLEOTIDE SEQUENCE [LARGE SCALE GENOMIC DNA]</scope>
    <source>
        <strain evidence="9 10">S-A3</strain>
    </source>
</reference>
<feature type="binding site" evidence="5">
    <location>
        <position position="17"/>
    </location>
    <ligand>
        <name>Fe cation</name>
        <dbReference type="ChEBI" id="CHEBI:24875"/>
        <label>1</label>
    </ligand>
</feature>
<evidence type="ECO:0000313" key="9">
    <source>
        <dbReference type="EMBL" id="TDL38130.1"/>
    </source>
</evidence>
<dbReference type="InterPro" id="IPR041719">
    <property type="entry name" value="Ferritin_prok"/>
</dbReference>
<keyword evidence="3" id="KW-0560">Oxidoreductase</keyword>
<evidence type="ECO:0000259" key="8">
    <source>
        <dbReference type="PROSITE" id="PS50905"/>
    </source>
</evidence>
<evidence type="ECO:0000256" key="3">
    <source>
        <dbReference type="ARBA" id="ARBA00023002"/>
    </source>
</evidence>
<dbReference type="CDD" id="cd01055">
    <property type="entry name" value="Nonheme_Ferritin"/>
    <property type="match status" value="1"/>
</dbReference>
<feature type="compositionally biased region" description="Gly residues" evidence="7">
    <location>
        <begin position="162"/>
        <end position="175"/>
    </location>
</feature>
<dbReference type="EMBL" id="SMZT01000011">
    <property type="protein sequence ID" value="TDL38130.1"/>
    <property type="molecule type" value="Genomic_DNA"/>
</dbReference>
<comment type="caution">
    <text evidence="9">The sequence shown here is derived from an EMBL/GenBank/DDBJ whole genome shotgun (WGS) entry which is preliminary data.</text>
</comment>
<dbReference type="SUPFAM" id="SSF47240">
    <property type="entry name" value="Ferritin-like"/>
    <property type="match status" value="1"/>
</dbReference>
<dbReference type="GeneID" id="64349115"/>
<dbReference type="GO" id="GO:0005829">
    <property type="term" value="C:cytosol"/>
    <property type="evidence" value="ECO:0007669"/>
    <property type="project" value="TreeGrafter"/>
</dbReference>
<name>A0A4R5Y186_KOCRO</name>
<dbReference type="InterPro" id="IPR009078">
    <property type="entry name" value="Ferritin-like_SF"/>
</dbReference>